<name>A0A934NBX9_9BACT</name>
<comment type="caution">
    <text evidence="1">The sequence shown here is derived from an EMBL/GenBank/DDBJ whole genome shotgun (WGS) entry which is preliminary data.</text>
</comment>
<dbReference type="AlphaFoldDB" id="A0A934NBX9"/>
<dbReference type="RefSeq" id="WP_338177968.1">
    <property type="nucleotide sequence ID" value="NZ_JAEKNQ010000025.1"/>
</dbReference>
<sequence length="395" mass="41731">METQVPGRAAVLLDGYLFVQSLTSLALKVQPRAAWCGLGVGPLTPLPWEPMWARFGVLLSVLAVCLSACVLPGLPIGQHKPTPPPDKPASQYFTEAINGYDRAKGIRLTEVAGHSTAFGNVTGGSIDLQGQGFHATLTADNGPIELIASTGSPVFVKASADYWRQAGHGPEAKVLNGYWTKLVTGSEAGAFKSLLPHEFASQYRLRPKNLSKGKVTSVPGTQAKALPLSTPQPGTLYVTQTSPARLVRVDKLSAADWESFTAAVAYDDSITVQDPSADVLDPSIPATLPARYVSSGRAALPQCSSSNATCREGFNLSNQNGPQRAGTKSTLKIHFEGSGNDEFASCVADVPPVGNGQSTTASCEIPTGVLLGYLNAHNTSQYFIKAEVHNAIWDD</sequence>
<proteinExistence type="predicted"/>
<evidence type="ECO:0000313" key="2">
    <source>
        <dbReference type="Proteomes" id="UP000620075"/>
    </source>
</evidence>
<evidence type="ECO:0000313" key="1">
    <source>
        <dbReference type="EMBL" id="MBJ7602886.1"/>
    </source>
</evidence>
<organism evidence="1 2">
    <name type="scientific">Candidatus Dormiibacter inghamiae</name>
    <dbReference type="NCBI Taxonomy" id="3127013"/>
    <lineage>
        <taxon>Bacteria</taxon>
        <taxon>Bacillati</taxon>
        <taxon>Candidatus Dormiibacterota</taxon>
        <taxon>Candidatus Dormibacteria</taxon>
        <taxon>Candidatus Dormibacterales</taxon>
        <taxon>Candidatus Dormibacteraceae</taxon>
        <taxon>Candidatus Dormiibacter</taxon>
    </lineage>
</organism>
<dbReference type="EMBL" id="JAEKNQ010000025">
    <property type="protein sequence ID" value="MBJ7602886.1"/>
    <property type="molecule type" value="Genomic_DNA"/>
</dbReference>
<protein>
    <submittedName>
        <fullName evidence="1">Uncharacterized protein</fullName>
    </submittedName>
</protein>
<reference evidence="1 2" key="1">
    <citation type="submission" date="2020-10" db="EMBL/GenBank/DDBJ databases">
        <title>Ca. Dormibacterota MAGs.</title>
        <authorList>
            <person name="Montgomery K."/>
        </authorList>
    </citation>
    <scope>NUCLEOTIDE SEQUENCE [LARGE SCALE GENOMIC DNA]</scope>
    <source>
        <strain evidence="1">SC8811_S16_3</strain>
    </source>
</reference>
<accession>A0A934NBX9</accession>
<gene>
    <name evidence="1" type="ORF">JF888_06795</name>
</gene>
<dbReference type="Proteomes" id="UP000620075">
    <property type="component" value="Unassembled WGS sequence"/>
</dbReference>